<gene>
    <name evidence="2" type="ORF">UU83_C0021G0001</name>
</gene>
<evidence type="ECO:0000259" key="1">
    <source>
        <dbReference type="Pfam" id="PF26449"/>
    </source>
</evidence>
<comment type="caution">
    <text evidence="2">The sequence shown here is derived from an EMBL/GenBank/DDBJ whole genome shotgun (WGS) entry which is preliminary data.</text>
</comment>
<evidence type="ECO:0000313" key="2">
    <source>
        <dbReference type="EMBL" id="KKS24677.1"/>
    </source>
</evidence>
<organism evidence="2 3">
    <name type="scientific">Candidatus Jorgensenbacteria bacterium GW2011_GWF2_41_8</name>
    <dbReference type="NCBI Taxonomy" id="1618667"/>
    <lineage>
        <taxon>Bacteria</taxon>
        <taxon>Candidatus Joergenseniibacteriota</taxon>
    </lineage>
</organism>
<dbReference type="InterPro" id="IPR058441">
    <property type="entry name" value="DUF8128"/>
</dbReference>
<feature type="non-terminal residue" evidence="2">
    <location>
        <position position="353"/>
    </location>
</feature>
<protein>
    <recommendedName>
        <fullName evidence="1">DUF8128 domain-containing protein</fullName>
    </recommendedName>
</protein>
<dbReference type="Pfam" id="PF26449">
    <property type="entry name" value="DUF8128"/>
    <property type="match status" value="1"/>
</dbReference>
<dbReference type="AlphaFoldDB" id="A0A0G0XJR7"/>
<name>A0A0G0XJR7_9BACT</name>
<dbReference type="EMBL" id="LCCD01000021">
    <property type="protein sequence ID" value="KKS24677.1"/>
    <property type="molecule type" value="Genomic_DNA"/>
</dbReference>
<reference evidence="2" key="1">
    <citation type="journal article" date="2015" name="Nature">
        <title>rRNA introns, odd ribosomes, and small enigmatic genomes across a large radiation of phyla.</title>
        <authorList>
            <person name="Brown C.T."/>
            <person name="Hug L.A."/>
            <person name="Thomas B.C."/>
            <person name="Sharon I."/>
            <person name="Castelle C.J."/>
            <person name="Singh A."/>
            <person name="Wilkins M.J."/>
            <person name="Williams K.H."/>
            <person name="Banfield J.F."/>
        </authorList>
    </citation>
    <scope>NUCLEOTIDE SEQUENCE [LARGE SCALE GENOMIC DNA]</scope>
</reference>
<evidence type="ECO:0000313" key="3">
    <source>
        <dbReference type="Proteomes" id="UP000033856"/>
    </source>
</evidence>
<sequence>MAIIFIAGLTLIGSLRTKGSLHRALNMTLFLVRVPRESNSPVGGGGSAPKTEKELISIGEQLLSGFSNIHSKGWNKFLYGEPYLSLEMAVHHIGEETHFYIAVPKNNDDIIEKQIYGYYPTADISRVKDYNIFNPEGANAGAYLSYIADSVLPIKTYQKLETDPIGGVLTAMSKLQAEGEGAAMQLLIRPSHAGNLKSLAAKVAREMQLGYQFKEALQRARHPIKPKPGQTPEPAQQRTVTPADEEVIKAITAKTGKQTFDVDIRLIASALSQARAEQILQDFQGAFVQFSSPDLNGLKAVKLAGGALSKLIYNFSFRLFNNKQSLLMSTEEINSLYHFPVASTAAPRVKFLK</sequence>
<proteinExistence type="predicted"/>
<dbReference type="Proteomes" id="UP000033856">
    <property type="component" value="Unassembled WGS sequence"/>
</dbReference>
<feature type="domain" description="DUF8128" evidence="1">
    <location>
        <begin position="49"/>
        <end position="348"/>
    </location>
</feature>
<accession>A0A0G0XJR7</accession>